<name>Q3V1U0_MOUSE</name>
<dbReference type="AlphaFoldDB" id="Q3V1U0"/>
<reference evidence="1" key="3">
    <citation type="journal article" date="2000" name="Genome Res.">
        <title>RIKEN integrated sequence analysis (RISA) system--384-format sequencing pipeline with 384 multicapillary sequencer.</title>
        <authorList>
            <person name="Shibata K."/>
            <person name="Itoh M."/>
            <person name="Aizawa K."/>
            <person name="Nagaoka S."/>
            <person name="Sasaki N."/>
            <person name="Carninci P."/>
            <person name="Konno H."/>
            <person name="Akiyama J."/>
            <person name="Nishi K."/>
            <person name="Kitsunai T."/>
            <person name="Tashiro H."/>
            <person name="Itoh M."/>
            <person name="Sumi N."/>
            <person name="Ishii Y."/>
            <person name="Nakamura S."/>
            <person name="Hazama M."/>
            <person name="Nishine T."/>
            <person name="Harada A."/>
            <person name="Yamamoto R."/>
            <person name="Matsumoto H."/>
            <person name="Sakaguchi S."/>
            <person name="Ikegami T."/>
            <person name="Kashiwagi K."/>
            <person name="Fujiwake S."/>
            <person name="Inoue K."/>
            <person name="Togawa Y."/>
            <person name="Izawa M."/>
            <person name="Ohara E."/>
            <person name="Watahiki M."/>
            <person name="Yoneda Y."/>
            <person name="Ishikawa T."/>
            <person name="Ozawa K."/>
            <person name="Tanaka T."/>
            <person name="Matsuura S."/>
            <person name="Kawai J."/>
            <person name="Okazaki Y."/>
            <person name="Muramatsu M."/>
            <person name="Inoue Y."/>
            <person name="Kira A."/>
            <person name="Hayashizaki Y."/>
        </authorList>
    </citation>
    <scope>NUCLEOTIDE SEQUENCE</scope>
    <source>
        <strain evidence="1">C57BL/6J</strain>
        <tissue evidence="1">Placenta and extra embryonic tissue</tissue>
    </source>
</reference>
<dbReference type="MGI" id="MGI:3034216">
    <property type="gene designation" value="AA474408"/>
</dbReference>
<protein>
    <submittedName>
        <fullName evidence="1">Uncharacterized protein</fullName>
    </submittedName>
</protein>
<dbReference type="HOGENOM" id="CLU_1864471_0_0_1"/>
<sequence>MWNPWSSRWPCRSVYRRPDGPCLSIAECYFIGRLEEGRRAARTSHALPRGSRSRPRPSLWVSVPSAADAGDWVRNLPALPQSPGMTMPWEVELSASAEIPAEPSFRWEAKRMLLVCPWTCGRSGPLHALSLFCETEG</sequence>
<dbReference type="AGR" id="MGI:3034216"/>
<accession>Q3V1U0</accession>
<gene>
    <name evidence="2" type="primary">AA474408</name>
</gene>
<reference evidence="1" key="4">
    <citation type="journal article" date="2001" name="Nature">
        <title>Functional annotation of a full-length mouse cDNA collection.</title>
        <authorList>
            <consortium name="The RIKEN Genome Exploration Research Group Phase II Team and the FANTOM Consortium"/>
        </authorList>
    </citation>
    <scope>NUCLEOTIDE SEQUENCE</scope>
    <source>
        <strain evidence="1">C57BL/6J</strain>
        <tissue evidence="1">Placenta and extra embryonic tissue</tissue>
    </source>
</reference>
<reference evidence="1" key="2">
    <citation type="journal article" date="2000" name="Genome Res.">
        <title>Normalization and subtraction of cap-trapper-selected cDNAs to prepare full-length cDNA libraries for rapid discovery of new genes.</title>
        <authorList>
            <person name="Carninci P."/>
            <person name="Shibata Y."/>
            <person name="Hayatsu N."/>
            <person name="Sugahara Y."/>
            <person name="Shibata K."/>
            <person name="Itoh M."/>
            <person name="Konno H."/>
            <person name="Okazaki Y."/>
            <person name="Muramatsu M."/>
            <person name="Hayashizaki Y."/>
        </authorList>
    </citation>
    <scope>NUCLEOTIDE SEQUENCE</scope>
    <source>
        <strain evidence="1">C57BL/6J</strain>
        <tissue evidence="1">Placenta and extra embryonic tissue</tissue>
    </source>
</reference>
<evidence type="ECO:0000313" key="1">
    <source>
        <dbReference type="EMBL" id="BAE21059.1"/>
    </source>
</evidence>
<reference evidence="1" key="5">
    <citation type="journal article" date="2002" name="Nature">
        <title>Analysis of the mouse transcriptome based on functional annotation of 60,770 full-length cDNAs.</title>
        <authorList>
            <consortium name="The FANTOM Consortium and the RIKEN Genome Exploration Research Group Phase I and II Team"/>
        </authorList>
    </citation>
    <scope>NUCLEOTIDE SEQUENCE</scope>
    <source>
        <strain evidence="1">C57BL/6J</strain>
        <tissue evidence="1">Placenta and extra embryonic tissue</tissue>
    </source>
</reference>
<evidence type="ECO:0000313" key="2">
    <source>
        <dbReference type="MGI" id="MGI:3034216"/>
    </source>
</evidence>
<reference evidence="1" key="7">
    <citation type="journal article" date="2005" name="Science">
        <title>The Transcriptional Landscape of the Mammalian Genome.</title>
        <authorList>
            <consortium name="The FANTOM Consortium"/>
            <consortium name="Riken Genome Exploration Research Group and Genome Science Group (Genome Network Project Core Group)"/>
        </authorList>
    </citation>
    <scope>NUCLEOTIDE SEQUENCE</scope>
    <source>
        <strain evidence="1">C57BL/6J</strain>
        <tissue evidence="1">Placenta and extra embryonic tissue</tissue>
    </source>
</reference>
<reference evidence="1" key="1">
    <citation type="journal article" date="1999" name="Methods Enzymol.">
        <title>High-efficiency full-length cDNA cloning.</title>
        <authorList>
            <person name="Carninci P."/>
            <person name="Hayashizaki Y."/>
        </authorList>
    </citation>
    <scope>NUCLEOTIDE SEQUENCE</scope>
    <source>
        <strain evidence="1">C57BL/6J</strain>
        <tissue evidence="1">Placenta and extra embryonic tissue</tissue>
    </source>
</reference>
<organism evidence="1">
    <name type="scientific">Mus musculus</name>
    <name type="common">Mouse</name>
    <dbReference type="NCBI Taxonomy" id="10090"/>
    <lineage>
        <taxon>Eukaryota</taxon>
        <taxon>Metazoa</taxon>
        <taxon>Chordata</taxon>
        <taxon>Craniata</taxon>
        <taxon>Vertebrata</taxon>
        <taxon>Euteleostomi</taxon>
        <taxon>Mammalia</taxon>
        <taxon>Eutheria</taxon>
        <taxon>Euarchontoglires</taxon>
        <taxon>Glires</taxon>
        <taxon>Rodentia</taxon>
        <taxon>Myomorpha</taxon>
        <taxon>Muroidea</taxon>
        <taxon>Muridae</taxon>
        <taxon>Murinae</taxon>
        <taxon>Mus</taxon>
        <taxon>Mus</taxon>
    </lineage>
</organism>
<proteinExistence type="evidence at transcript level"/>
<reference evidence="1" key="6">
    <citation type="submission" date="2004-03" db="EMBL/GenBank/DDBJ databases">
        <authorList>
            <person name="Arakawa T."/>
            <person name="Carninci P."/>
            <person name="Fukuda S."/>
            <person name="Hashizume W."/>
            <person name="Hayashida K."/>
            <person name="Hori F."/>
            <person name="Iida J."/>
            <person name="Imamura K."/>
            <person name="Imotani K."/>
            <person name="Itoh M."/>
            <person name="Kanagawa S."/>
            <person name="Kawai J."/>
            <person name="Kojima M."/>
            <person name="Konno H."/>
            <person name="Murata M."/>
            <person name="Nakamura M."/>
            <person name="Ninomiya N."/>
            <person name="Nishiyori H."/>
            <person name="Nomura K."/>
            <person name="Ohno M."/>
            <person name="Sakazume N."/>
            <person name="Sano H."/>
            <person name="Sasaki D."/>
            <person name="Shibata K."/>
            <person name="Shiraki T."/>
            <person name="Tagami M."/>
            <person name="Tagami Y."/>
            <person name="Waki K."/>
            <person name="Watahiki A."/>
            <person name="Muramatsu M."/>
            <person name="Hayashizaki Y."/>
        </authorList>
    </citation>
    <scope>NUCLEOTIDE SEQUENCE</scope>
    <source>
        <strain evidence="1">C57BL/6J</strain>
        <tissue evidence="1">Placenta and extra embryonic tissue</tissue>
    </source>
</reference>
<dbReference type="EMBL" id="AK132253">
    <property type="protein sequence ID" value="BAE21059.1"/>
    <property type="molecule type" value="mRNA"/>
</dbReference>
<reference evidence="1" key="8">
    <citation type="journal article" date="2005" name="Science">
        <title>Antisense Transcription in the Mammalian Transcriptome.</title>
        <authorList>
            <consortium name="RIKEN Genome Exploration Research Group and Genome Science Group (Genome Network Project Core Group) and the FANTOM Consortium"/>
        </authorList>
    </citation>
    <scope>NUCLEOTIDE SEQUENCE</scope>
    <source>
        <strain evidence="1">C57BL/6J</strain>
        <tissue evidence="1">Placenta and extra embryonic tissue</tissue>
    </source>
</reference>